<keyword evidence="2" id="KW-1185">Reference proteome</keyword>
<reference evidence="1 2" key="1">
    <citation type="journal article" date="2023" name="PLoS ONE">
        <title>Complete genome assembly of Hawai'i environmental nontuberculous mycobacteria reveals unexpected co-isolation with methylobacteria.</title>
        <authorList>
            <person name="Hendrix J."/>
            <person name="Epperson L.E."/>
            <person name="Tong E.I."/>
            <person name="Chan Y.L."/>
            <person name="Hasan N.A."/>
            <person name="Dawrs S.N."/>
            <person name="Norton G.J."/>
            <person name="Virdi R."/>
            <person name="Crooks J.L."/>
            <person name="Chan E.D."/>
            <person name="Honda J.R."/>
            <person name="Strong M."/>
        </authorList>
    </citation>
    <scope>NUCLEOTIDE SEQUENCE [LARGE SCALE GENOMIC DNA]</scope>
    <source>
        <strain evidence="1 2">NJH_HI04-1</strain>
    </source>
</reference>
<protein>
    <submittedName>
        <fullName evidence="1">Uncharacterized protein</fullName>
    </submittedName>
</protein>
<dbReference type="Proteomes" id="UP001407347">
    <property type="component" value="Unassembled WGS sequence"/>
</dbReference>
<proteinExistence type="predicted"/>
<dbReference type="RefSeq" id="WP_346013381.1">
    <property type="nucleotide sequence ID" value="NZ_JAQYXP010000004.1"/>
</dbReference>
<organism evidence="1 2">
    <name type="scientific">Methylobacterium ajmalii</name>
    <dbReference type="NCBI Taxonomy" id="2738439"/>
    <lineage>
        <taxon>Bacteria</taxon>
        <taxon>Pseudomonadati</taxon>
        <taxon>Pseudomonadota</taxon>
        <taxon>Alphaproteobacteria</taxon>
        <taxon>Hyphomicrobiales</taxon>
        <taxon>Methylobacteriaceae</taxon>
        <taxon>Methylobacterium</taxon>
    </lineage>
</organism>
<name>A0ABV0A4A6_9HYPH</name>
<sequence length="120" mass="11896">MLLSAGSAGVAALVAGFEIPPERGSDVHLLEGGGGERLLVEGGALDGNAPELRQDLGWGHGSSRGYDLVNLLHDAVPELQGAEAVELVLGLLKADEDAGGFVLGGLGSGGECGGPGLKTL</sequence>
<dbReference type="EMBL" id="JAQYXP010000004">
    <property type="protein sequence ID" value="MEN3237715.1"/>
    <property type="molecule type" value="Genomic_DNA"/>
</dbReference>
<comment type="caution">
    <text evidence="1">The sequence shown here is derived from an EMBL/GenBank/DDBJ whole genome shotgun (WGS) entry which is preliminary data.</text>
</comment>
<accession>A0ABV0A4A6</accession>
<evidence type="ECO:0000313" key="2">
    <source>
        <dbReference type="Proteomes" id="UP001407347"/>
    </source>
</evidence>
<gene>
    <name evidence="1" type="ORF">PUR29_29915</name>
</gene>
<evidence type="ECO:0000313" key="1">
    <source>
        <dbReference type="EMBL" id="MEN3237715.1"/>
    </source>
</evidence>